<comment type="caution">
    <text evidence="1">The sequence shown here is derived from an EMBL/GenBank/DDBJ whole genome shotgun (WGS) entry which is preliminary data.</text>
</comment>
<protein>
    <submittedName>
        <fullName evidence="1">Uncharacterized protein</fullName>
    </submittedName>
</protein>
<gene>
    <name evidence="1" type="ORF">IDJ77_11630</name>
</gene>
<dbReference type="RefSeq" id="WP_191189123.1">
    <property type="nucleotide sequence ID" value="NZ_JACWMY010000005.1"/>
</dbReference>
<reference evidence="1 2" key="1">
    <citation type="submission" date="2020-09" db="EMBL/GenBank/DDBJ databases">
        <title>Novel species of Mucilaginibacter isolated from a glacier on the Tibetan Plateau.</title>
        <authorList>
            <person name="Liu Q."/>
            <person name="Xin Y.-H."/>
        </authorList>
    </citation>
    <scope>NUCLEOTIDE SEQUENCE [LARGE SCALE GENOMIC DNA]</scope>
    <source>
        <strain evidence="1 2">ZT4R22</strain>
    </source>
</reference>
<evidence type="ECO:0000313" key="2">
    <source>
        <dbReference type="Proteomes" id="UP000606600"/>
    </source>
</evidence>
<sequence length="51" mass="5635">MAKEKKKKEPKIRSENYDSKLAINGSFDDVIKASFLGKPAPPTNNGKDAEK</sequence>
<name>A0ABR7WQ51_9SPHI</name>
<proteinExistence type="predicted"/>
<accession>A0ABR7WQ51</accession>
<evidence type="ECO:0000313" key="1">
    <source>
        <dbReference type="EMBL" id="MBD1364460.1"/>
    </source>
</evidence>
<keyword evidence="2" id="KW-1185">Reference proteome</keyword>
<dbReference type="Proteomes" id="UP000606600">
    <property type="component" value="Unassembled WGS sequence"/>
</dbReference>
<organism evidence="1 2">
    <name type="scientific">Mucilaginibacter pankratovii</name>
    <dbReference type="NCBI Taxonomy" id="2772110"/>
    <lineage>
        <taxon>Bacteria</taxon>
        <taxon>Pseudomonadati</taxon>
        <taxon>Bacteroidota</taxon>
        <taxon>Sphingobacteriia</taxon>
        <taxon>Sphingobacteriales</taxon>
        <taxon>Sphingobacteriaceae</taxon>
        <taxon>Mucilaginibacter</taxon>
    </lineage>
</organism>
<dbReference type="EMBL" id="JACWMY010000005">
    <property type="protein sequence ID" value="MBD1364460.1"/>
    <property type="molecule type" value="Genomic_DNA"/>
</dbReference>